<keyword evidence="2" id="KW-1185">Reference proteome</keyword>
<dbReference type="Proteomes" id="UP000295135">
    <property type="component" value="Unassembled WGS sequence"/>
</dbReference>
<dbReference type="RefSeq" id="WP_126463403.1">
    <property type="nucleotide sequence ID" value="NZ_AP018721.1"/>
</dbReference>
<name>A0A4R3JW34_9PROT</name>
<dbReference type="Pfam" id="PF04325">
    <property type="entry name" value="DUF465"/>
    <property type="match status" value="1"/>
</dbReference>
<reference evidence="1 2" key="1">
    <citation type="submission" date="2019-03" db="EMBL/GenBank/DDBJ databases">
        <title>Genomic Encyclopedia of Type Strains, Phase IV (KMG-IV): sequencing the most valuable type-strain genomes for metagenomic binning, comparative biology and taxonomic classification.</title>
        <authorList>
            <person name="Goeker M."/>
        </authorList>
    </citation>
    <scope>NUCLEOTIDE SEQUENCE [LARGE SCALE GENOMIC DNA]</scope>
    <source>
        <strain evidence="1 2">DSM 103923</strain>
    </source>
</reference>
<proteinExistence type="predicted"/>
<protein>
    <recommendedName>
        <fullName evidence="3">DUF465 domain-containing protein</fullName>
    </recommendedName>
</protein>
<dbReference type="InterPro" id="IPR038444">
    <property type="entry name" value="DUF465_sf"/>
</dbReference>
<dbReference type="AlphaFoldDB" id="A0A4R3JW34"/>
<gene>
    <name evidence="1" type="ORF">EDC61_10535</name>
</gene>
<accession>A0A4R3JW34</accession>
<dbReference type="InterPro" id="IPR007420">
    <property type="entry name" value="DUF465"/>
</dbReference>
<evidence type="ECO:0000313" key="2">
    <source>
        <dbReference type="Proteomes" id="UP000295135"/>
    </source>
</evidence>
<dbReference type="Gene3D" id="6.10.280.50">
    <property type="match status" value="1"/>
</dbReference>
<organism evidence="1 2">
    <name type="scientific">Sulfuritortus calidifontis</name>
    <dbReference type="NCBI Taxonomy" id="1914471"/>
    <lineage>
        <taxon>Bacteria</taxon>
        <taxon>Pseudomonadati</taxon>
        <taxon>Pseudomonadota</taxon>
        <taxon>Betaproteobacteria</taxon>
        <taxon>Nitrosomonadales</taxon>
        <taxon>Thiobacillaceae</taxon>
        <taxon>Sulfuritortus</taxon>
    </lineage>
</organism>
<evidence type="ECO:0008006" key="3">
    <source>
        <dbReference type="Google" id="ProtNLM"/>
    </source>
</evidence>
<sequence length="71" mass="8200">MNDPTPEEIAEINARILALETEHRDMDKAIEHLTQTGYPDELGLKRLKKRKLTIKDEIARLKMTLMPDMPA</sequence>
<comment type="caution">
    <text evidence="1">The sequence shown here is derived from an EMBL/GenBank/DDBJ whole genome shotgun (WGS) entry which is preliminary data.</text>
</comment>
<dbReference type="EMBL" id="SLZY01000005">
    <property type="protein sequence ID" value="TCS72381.1"/>
    <property type="molecule type" value="Genomic_DNA"/>
</dbReference>
<evidence type="ECO:0000313" key="1">
    <source>
        <dbReference type="EMBL" id="TCS72381.1"/>
    </source>
</evidence>
<dbReference type="OrthoDB" id="5787087at2"/>